<gene>
    <name evidence="11" type="ORF">ATEIFO6365_0004078500</name>
</gene>
<feature type="signal peptide" evidence="10">
    <location>
        <begin position="1"/>
        <end position="22"/>
    </location>
</feature>
<dbReference type="OrthoDB" id="3225429at2759"/>
<evidence type="ECO:0000256" key="3">
    <source>
        <dbReference type="ARBA" id="ARBA00013095"/>
    </source>
</evidence>
<dbReference type="GO" id="GO:0016052">
    <property type="term" value="P:carbohydrate catabolic process"/>
    <property type="evidence" value="ECO:0007669"/>
    <property type="project" value="TreeGrafter"/>
</dbReference>
<evidence type="ECO:0000256" key="6">
    <source>
        <dbReference type="ARBA" id="ARBA00022729"/>
    </source>
</evidence>
<evidence type="ECO:0000256" key="2">
    <source>
        <dbReference type="ARBA" id="ARBA00007534"/>
    </source>
</evidence>
<comment type="caution">
    <text evidence="11">The sequence shown here is derived from an EMBL/GenBank/DDBJ whole genome shotgun (WGS) entry which is preliminary data.</text>
</comment>
<dbReference type="InterPro" id="IPR029058">
    <property type="entry name" value="AB_hydrolase_fold"/>
</dbReference>
<evidence type="ECO:0000256" key="4">
    <source>
        <dbReference type="ARBA" id="ARBA00022487"/>
    </source>
</evidence>
<keyword evidence="12" id="KW-1185">Reference proteome</keyword>
<keyword evidence="6 10" id="KW-0732">Signal</keyword>
<comment type="catalytic activity">
    <reaction evidence="9 10">
        <text>cutin + H2O = cutin monomers.</text>
        <dbReference type="EC" id="3.1.1.74"/>
    </reaction>
</comment>
<dbReference type="InterPro" id="IPR011150">
    <property type="entry name" value="Cutinase_monf"/>
</dbReference>
<keyword evidence="5 10" id="KW-0964">Secreted</keyword>
<dbReference type="PROSITE" id="PS00931">
    <property type="entry name" value="CUTINASE_2"/>
    <property type="match status" value="1"/>
</dbReference>
<dbReference type="AlphaFoldDB" id="A0A5M3YU02"/>
<comment type="similarity">
    <text evidence="2 10">Belongs to the cutinase family.</text>
</comment>
<evidence type="ECO:0000313" key="11">
    <source>
        <dbReference type="EMBL" id="GFF15666.1"/>
    </source>
</evidence>
<dbReference type="EMBL" id="BLJY01000004">
    <property type="protein sequence ID" value="GFF15666.1"/>
    <property type="molecule type" value="Genomic_DNA"/>
</dbReference>
<dbReference type="VEuPathDB" id="FungiDB:ATEG_04791"/>
<comment type="subcellular location">
    <subcellularLocation>
        <location evidence="1 10">Secreted</location>
    </subcellularLocation>
</comment>
<dbReference type="PROSITE" id="PS00155">
    <property type="entry name" value="CUTINASE_1"/>
    <property type="match status" value="1"/>
</dbReference>
<dbReference type="PANTHER" id="PTHR48250">
    <property type="entry name" value="CUTINASE 2-RELATED"/>
    <property type="match status" value="1"/>
</dbReference>
<dbReference type="InterPro" id="IPR000675">
    <property type="entry name" value="Cutinase/axe"/>
</dbReference>
<dbReference type="Gene3D" id="3.40.50.1820">
    <property type="entry name" value="alpha/beta hydrolase"/>
    <property type="match status" value="1"/>
</dbReference>
<dbReference type="InterPro" id="IPR043579">
    <property type="entry name" value="CUTINASE_2"/>
</dbReference>
<evidence type="ECO:0000256" key="1">
    <source>
        <dbReference type="ARBA" id="ARBA00004613"/>
    </source>
</evidence>
<evidence type="ECO:0000256" key="10">
    <source>
        <dbReference type="RuleBase" id="RU361263"/>
    </source>
</evidence>
<sequence>MALSRMSLRSVLVAVLAALAVATPVPENSLQERQLMNSNDVEDGVCRDVTFIFARGSTEQGNMGFVVGPEVCTSLKADLGAGKVACQGVGGAYTASLAPNFLSANTDPQSIQAATDLFEKAVANCPNTQIVAGGYSQGSAVMDNSIQALPADIQEKVKGVVLFGFTRNLQDNGQIPNYPKEDVKVYCALGDMVCSGTLIITPAHMTYGVNAGDAAQFLASKVQ</sequence>
<dbReference type="FunFam" id="3.40.50.1820:FF:000235">
    <property type="entry name" value="Cutinase 1"/>
    <property type="match status" value="1"/>
</dbReference>
<evidence type="ECO:0000313" key="12">
    <source>
        <dbReference type="Proteomes" id="UP000452235"/>
    </source>
</evidence>
<dbReference type="EC" id="3.1.1.74" evidence="3 10"/>
<keyword evidence="4 10" id="KW-0719">Serine esterase</keyword>
<keyword evidence="7 10" id="KW-0378">Hydrolase</keyword>
<dbReference type="PANTHER" id="PTHR48250:SF3">
    <property type="entry name" value="CUTINASE 1-RELATED"/>
    <property type="match status" value="1"/>
</dbReference>
<dbReference type="GO" id="GO:0005576">
    <property type="term" value="C:extracellular region"/>
    <property type="evidence" value="ECO:0007669"/>
    <property type="project" value="UniProtKB-SubCell"/>
</dbReference>
<feature type="chain" id="PRO_5040557984" description="Cutinase" evidence="10">
    <location>
        <begin position="23"/>
        <end position="223"/>
    </location>
</feature>
<dbReference type="InterPro" id="IPR043580">
    <property type="entry name" value="CUTINASE_1"/>
</dbReference>
<dbReference type="SUPFAM" id="SSF53474">
    <property type="entry name" value="alpha/beta-Hydrolases"/>
    <property type="match status" value="1"/>
</dbReference>
<evidence type="ECO:0000256" key="7">
    <source>
        <dbReference type="ARBA" id="ARBA00022801"/>
    </source>
</evidence>
<evidence type="ECO:0000256" key="5">
    <source>
        <dbReference type="ARBA" id="ARBA00022525"/>
    </source>
</evidence>
<keyword evidence="8" id="KW-1015">Disulfide bond</keyword>
<accession>A0A5M3YU02</accession>
<dbReference type="Proteomes" id="UP000452235">
    <property type="component" value="Unassembled WGS sequence"/>
</dbReference>
<dbReference type="PRINTS" id="PR00129">
    <property type="entry name" value="CUTINASE"/>
</dbReference>
<evidence type="ECO:0000256" key="9">
    <source>
        <dbReference type="ARBA" id="ARBA00034045"/>
    </source>
</evidence>
<organism evidence="11 12">
    <name type="scientific">Aspergillus terreus</name>
    <dbReference type="NCBI Taxonomy" id="33178"/>
    <lineage>
        <taxon>Eukaryota</taxon>
        <taxon>Fungi</taxon>
        <taxon>Dikarya</taxon>
        <taxon>Ascomycota</taxon>
        <taxon>Pezizomycotina</taxon>
        <taxon>Eurotiomycetes</taxon>
        <taxon>Eurotiomycetidae</taxon>
        <taxon>Eurotiales</taxon>
        <taxon>Aspergillaceae</taxon>
        <taxon>Aspergillus</taxon>
        <taxon>Aspergillus subgen. Circumdati</taxon>
    </lineage>
</organism>
<dbReference type="SMART" id="SM01110">
    <property type="entry name" value="Cutinase"/>
    <property type="match status" value="1"/>
</dbReference>
<name>A0A5M3YU02_ASPTE</name>
<reference evidence="11 12" key="1">
    <citation type="submission" date="2020-01" db="EMBL/GenBank/DDBJ databases">
        <title>Aspergillus terreus IFO 6365 whole genome shotgun sequence.</title>
        <authorList>
            <person name="Kanamasa S."/>
            <person name="Takahashi H."/>
        </authorList>
    </citation>
    <scope>NUCLEOTIDE SEQUENCE [LARGE SCALE GENOMIC DNA]</scope>
    <source>
        <strain evidence="11 12">IFO 6365</strain>
    </source>
</reference>
<proteinExistence type="inferred from homology"/>
<comment type="function">
    <text evidence="10">Catalyzes the hydrolysis of complex carboxylic polyesters found in the cell wall of plants. Degrades cutin, a macromolecule that forms the structure of the plant cuticle.</text>
</comment>
<protein>
    <recommendedName>
        <fullName evidence="3 10">Cutinase</fullName>
        <ecNumber evidence="3 10">3.1.1.74</ecNumber>
    </recommendedName>
</protein>
<dbReference type="Pfam" id="PF01083">
    <property type="entry name" value="Cutinase"/>
    <property type="match status" value="1"/>
</dbReference>
<dbReference type="GO" id="GO:0050525">
    <property type="term" value="F:cutinase activity"/>
    <property type="evidence" value="ECO:0007669"/>
    <property type="project" value="UniProtKB-UniRule"/>
</dbReference>
<evidence type="ECO:0000256" key="8">
    <source>
        <dbReference type="ARBA" id="ARBA00023157"/>
    </source>
</evidence>